<dbReference type="PANTHER" id="PTHR23028:SF53">
    <property type="entry name" value="ACYL_TRANSF_3 DOMAIN-CONTAINING PROTEIN"/>
    <property type="match status" value="1"/>
</dbReference>
<keyword evidence="1" id="KW-0472">Membrane</keyword>
<dbReference type="GO" id="GO:0016746">
    <property type="term" value="F:acyltransferase activity"/>
    <property type="evidence" value="ECO:0007669"/>
    <property type="project" value="UniProtKB-KW"/>
</dbReference>
<dbReference type="InterPro" id="IPR002656">
    <property type="entry name" value="Acyl_transf_3_dom"/>
</dbReference>
<dbReference type="Proteomes" id="UP001327027">
    <property type="component" value="Unassembled WGS sequence"/>
</dbReference>
<feature type="transmembrane region" description="Helical" evidence="1">
    <location>
        <begin position="252"/>
        <end position="272"/>
    </location>
</feature>
<evidence type="ECO:0000313" key="3">
    <source>
        <dbReference type="EMBL" id="MEB3347629.1"/>
    </source>
</evidence>
<protein>
    <submittedName>
        <fullName evidence="3">Acyltransferase</fullName>
        <ecNumber evidence="3">2.3.-.-</ecNumber>
    </submittedName>
</protein>
<keyword evidence="1" id="KW-1133">Transmembrane helix</keyword>
<comment type="caution">
    <text evidence="3">The sequence shown here is derived from an EMBL/GenBank/DDBJ whole genome shotgun (WGS) entry which is preliminary data.</text>
</comment>
<evidence type="ECO:0000256" key="1">
    <source>
        <dbReference type="SAM" id="Phobius"/>
    </source>
</evidence>
<feature type="transmembrane region" description="Helical" evidence="1">
    <location>
        <begin position="162"/>
        <end position="182"/>
    </location>
</feature>
<reference evidence="3 4" key="1">
    <citation type="journal article" date="2013" name="Int. J. Syst. Evol. Microbiol.">
        <title>Aquimarina gracilis sp. nov., isolated from the gut microflora of a mussel, Mytilus coruscus, and emended description of Aquimarina spongiae.</title>
        <authorList>
            <person name="Park S.C."/>
            <person name="Choe H.N."/>
            <person name="Baik K.S."/>
            <person name="Seong C.N."/>
        </authorList>
    </citation>
    <scope>NUCLEOTIDE SEQUENCE [LARGE SCALE GENOMIC DNA]</scope>
    <source>
        <strain evidence="3 4">PSC32</strain>
    </source>
</reference>
<dbReference type="RefSeq" id="WP_324181653.1">
    <property type="nucleotide sequence ID" value="NZ_BAABAW010000014.1"/>
</dbReference>
<keyword evidence="3" id="KW-0012">Acyltransferase</keyword>
<evidence type="ECO:0000259" key="2">
    <source>
        <dbReference type="Pfam" id="PF01757"/>
    </source>
</evidence>
<dbReference type="PANTHER" id="PTHR23028">
    <property type="entry name" value="ACETYLTRANSFERASE"/>
    <property type="match status" value="1"/>
</dbReference>
<feature type="domain" description="Acyltransferase 3" evidence="2">
    <location>
        <begin position="11"/>
        <end position="337"/>
    </location>
</feature>
<name>A0ABU6A0E7_9FLAO</name>
<dbReference type="InterPro" id="IPR050879">
    <property type="entry name" value="Acyltransferase_3"/>
</dbReference>
<feature type="transmembrane region" description="Helical" evidence="1">
    <location>
        <begin position="284"/>
        <end position="310"/>
    </location>
</feature>
<feature type="transmembrane region" description="Helical" evidence="1">
    <location>
        <begin position="90"/>
        <end position="115"/>
    </location>
</feature>
<proteinExistence type="predicted"/>
<accession>A0ABU6A0E7</accession>
<dbReference type="EC" id="2.3.-.-" evidence="3"/>
<keyword evidence="4" id="KW-1185">Reference proteome</keyword>
<feature type="transmembrane region" description="Helical" evidence="1">
    <location>
        <begin position="50"/>
        <end position="69"/>
    </location>
</feature>
<feature type="transmembrane region" description="Helical" evidence="1">
    <location>
        <begin position="322"/>
        <end position="345"/>
    </location>
</feature>
<evidence type="ECO:0000313" key="4">
    <source>
        <dbReference type="Proteomes" id="UP001327027"/>
    </source>
</evidence>
<gene>
    <name evidence="3" type="ORF">U6A24_19285</name>
</gene>
<feature type="transmembrane region" description="Helical" evidence="1">
    <location>
        <begin position="12"/>
        <end position="30"/>
    </location>
</feature>
<dbReference type="EMBL" id="JAYKLX010000009">
    <property type="protein sequence ID" value="MEB3347629.1"/>
    <property type="molecule type" value="Genomic_DNA"/>
</dbReference>
<keyword evidence="3" id="KW-0808">Transferase</keyword>
<dbReference type="Pfam" id="PF01757">
    <property type="entry name" value="Acyl_transf_3"/>
    <property type="match status" value="1"/>
</dbReference>
<sequence>MSRGVTKIKVLDGLRGYAALMIVLAHIPQISDTSIGYLFKQAILASKMGYLGVDIFFVLSGFLITRILIMEKKENIFSLKIFYIKRALRIFPIYYLAIIVCGFLFSWEGLGYVSVYLSNYYFSFTSDPNPLRHTWSLAVEEHYYLLWPIMLYSFRLERVRKIIQFVVPILVVASLVITYVIFDNTIADNLVYRGTQFRMLSLSIGSVFAFYEPQIRGLSKSLKIKLCIGFVFIYILSILVHKTIIIDAFPKAAILLVLFSICSSLFFMLILLQEGRKNLINYLFTNKVVGFVGRISYGVYLYHYIVFYFFGITDLQLNDTSIPVSGIVLPVFFVFLISTSSYYIFERPLLRYKSKLMRYRTDQASIS</sequence>
<feature type="transmembrane region" description="Helical" evidence="1">
    <location>
        <begin position="224"/>
        <end position="246"/>
    </location>
</feature>
<organism evidence="3 4">
    <name type="scientific">Aquimarina gracilis</name>
    <dbReference type="NCBI Taxonomy" id="874422"/>
    <lineage>
        <taxon>Bacteria</taxon>
        <taxon>Pseudomonadati</taxon>
        <taxon>Bacteroidota</taxon>
        <taxon>Flavobacteriia</taxon>
        <taxon>Flavobacteriales</taxon>
        <taxon>Flavobacteriaceae</taxon>
        <taxon>Aquimarina</taxon>
    </lineage>
</organism>
<keyword evidence="1" id="KW-0812">Transmembrane</keyword>